<dbReference type="GeneID" id="127379659"/>
<dbReference type="InterPro" id="IPR018378">
    <property type="entry name" value="C-type_lectin_CS"/>
</dbReference>
<dbReference type="Pfam" id="PF00059">
    <property type="entry name" value="Lectin_C"/>
    <property type="match status" value="2"/>
</dbReference>
<protein>
    <recommendedName>
        <fullName evidence="2">C-type lectin domain-containing protein</fullName>
    </recommendedName>
</protein>
<evidence type="ECO:0000256" key="1">
    <source>
        <dbReference type="ARBA" id="ARBA00023157"/>
    </source>
</evidence>
<dbReference type="GeneTree" id="ENSGT01100000263473"/>
<keyword evidence="1" id="KW-1015">Disulfide bond</keyword>
<reference evidence="3" key="1">
    <citation type="submission" date="2025-08" db="UniProtKB">
        <authorList>
            <consortium name="Ensembl"/>
        </authorList>
    </citation>
    <scope>IDENTIFICATION</scope>
</reference>
<proteinExistence type="predicted"/>
<dbReference type="PROSITE" id="PS50041">
    <property type="entry name" value="C_TYPE_LECTIN_2"/>
    <property type="match status" value="2"/>
</dbReference>
<sequence length="329" mass="38109">MTMEKILLSVLYLSGWNIFPSCLLHQYHFVVDPMNWTDAQSYCRDTYTDLATIENTEEINQLINTVSSDGHDSDVWIGLYSKINWRWSDGYRGSGAQYKNWDNYKDNEPDFHSASQFCVSVGGDGGWWDDQCSREHPFICYRGTQLDPEFVYVNEKMNWSNAQTHCRENFTDLVTVRNNTENQKIQSLLPFSNENLAWIGLFRDPNMYWSDGSRSSFRYWRGGFNSVISMTVVCGAAALQSSGQWRFLPCGTKLPFVCYSTPRVMRQVVKLKIEDSSVDLNDPAVKADILKKFQDKLKEKGVNGVTLKWREQPDGKVFHKEKQRKKTEL</sequence>
<organism evidence="3 4">
    <name type="scientific">Dicentrarchus labrax</name>
    <name type="common">European seabass</name>
    <name type="synonym">Morone labrax</name>
    <dbReference type="NCBI Taxonomy" id="13489"/>
    <lineage>
        <taxon>Eukaryota</taxon>
        <taxon>Metazoa</taxon>
        <taxon>Chordata</taxon>
        <taxon>Craniata</taxon>
        <taxon>Vertebrata</taxon>
        <taxon>Euteleostomi</taxon>
        <taxon>Actinopterygii</taxon>
        <taxon>Neopterygii</taxon>
        <taxon>Teleostei</taxon>
        <taxon>Neoteleostei</taxon>
        <taxon>Acanthomorphata</taxon>
        <taxon>Eupercaria</taxon>
        <taxon>Moronidae</taxon>
        <taxon>Dicentrarchus</taxon>
    </lineage>
</organism>
<dbReference type="SMART" id="SM00034">
    <property type="entry name" value="CLECT"/>
    <property type="match status" value="2"/>
</dbReference>
<dbReference type="PROSITE" id="PS00615">
    <property type="entry name" value="C_TYPE_LECTIN_1"/>
    <property type="match status" value="1"/>
</dbReference>
<evidence type="ECO:0000313" key="3">
    <source>
        <dbReference type="Ensembl" id="ENSDLAP00005007353.2"/>
    </source>
</evidence>
<dbReference type="PANTHER" id="PTHR45784">
    <property type="entry name" value="C-TYPE LECTIN DOMAIN FAMILY 20 MEMBER A-RELATED"/>
    <property type="match status" value="1"/>
</dbReference>
<dbReference type="RefSeq" id="XP_051285513.1">
    <property type="nucleotide sequence ID" value="XM_051429553.1"/>
</dbReference>
<dbReference type="PANTHER" id="PTHR45784:SF3">
    <property type="entry name" value="C-TYPE LECTIN DOMAIN FAMILY 4 MEMBER K-LIKE-RELATED"/>
    <property type="match status" value="1"/>
</dbReference>
<dbReference type="OMA" id="NWWDDDC"/>
<reference evidence="3" key="2">
    <citation type="submission" date="2025-09" db="UniProtKB">
        <authorList>
            <consortium name="Ensembl"/>
        </authorList>
    </citation>
    <scope>IDENTIFICATION</scope>
</reference>
<dbReference type="Gene3D" id="3.10.100.10">
    <property type="entry name" value="Mannose-Binding Protein A, subunit A"/>
    <property type="match status" value="2"/>
</dbReference>
<dbReference type="Ensembl" id="ENSDLAT00005007992.2">
    <property type="protein sequence ID" value="ENSDLAP00005007353.2"/>
    <property type="gene ID" value="ENSDLAG00005003817.2"/>
</dbReference>
<dbReference type="SUPFAM" id="SSF56436">
    <property type="entry name" value="C-type lectin-like"/>
    <property type="match status" value="2"/>
</dbReference>
<keyword evidence="4" id="KW-1185">Reference proteome</keyword>
<dbReference type="InterPro" id="IPR016187">
    <property type="entry name" value="CTDL_fold"/>
</dbReference>
<dbReference type="AlphaFoldDB" id="A0A8C4GH95"/>
<name>A0A8C4GH95_DICLA</name>
<evidence type="ECO:0000313" key="4">
    <source>
        <dbReference type="Proteomes" id="UP000694389"/>
    </source>
</evidence>
<dbReference type="InterPro" id="IPR001304">
    <property type="entry name" value="C-type_lectin-like"/>
</dbReference>
<dbReference type="Proteomes" id="UP000694389">
    <property type="component" value="Unassembled WGS sequence"/>
</dbReference>
<feature type="domain" description="C-type lectin" evidence="2">
    <location>
        <begin position="150"/>
        <end position="259"/>
    </location>
</feature>
<evidence type="ECO:0000259" key="2">
    <source>
        <dbReference type="PROSITE" id="PS50041"/>
    </source>
</evidence>
<dbReference type="InterPro" id="IPR016186">
    <property type="entry name" value="C-type_lectin-like/link_sf"/>
</dbReference>
<accession>A0A8C4GH95</accession>
<feature type="domain" description="C-type lectin" evidence="2">
    <location>
        <begin position="27"/>
        <end position="141"/>
    </location>
</feature>
<gene>
    <name evidence="3" type="primary">LOC127379659</name>
</gene>